<proteinExistence type="predicted"/>
<sequence>TSKNNIQHSTINNSVAATEATATGAAKRKVTALGDPHESGMHFKTLFLKIHFKH</sequence>
<accession>A0A9P9YD14</accession>
<reference evidence="1" key="1">
    <citation type="journal article" date="2023" name="Genome Biol. Evol.">
        <title>Long-read-based Genome Assembly of Drosophila gunungcola Reveals Fewer Chemosensory Genes in Flower-breeding Species.</title>
        <authorList>
            <person name="Negi A."/>
            <person name="Liao B.Y."/>
            <person name="Yeh S.D."/>
        </authorList>
    </citation>
    <scope>NUCLEOTIDE SEQUENCE</scope>
    <source>
        <strain evidence="1">Sukarami</strain>
    </source>
</reference>
<dbReference type="Proteomes" id="UP001059596">
    <property type="component" value="Unassembled WGS sequence"/>
</dbReference>
<gene>
    <name evidence="1" type="ORF">M5D96_012744</name>
</gene>
<name>A0A9P9YD14_9MUSC</name>
<evidence type="ECO:0000313" key="1">
    <source>
        <dbReference type="EMBL" id="KAI8034470.1"/>
    </source>
</evidence>
<comment type="caution">
    <text evidence="1">The sequence shown here is derived from an EMBL/GenBank/DDBJ whole genome shotgun (WGS) entry which is preliminary data.</text>
</comment>
<keyword evidence="2" id="KW-1185">Reference proteome</keyword>
<feature type="non-terminal residue" evidence="1">
    <location>
        <position position="1"/>
    </location>
</feature>
<organism evidence="1 2">
    <name type="scientific">Drosophila gunungcola</name>
    <name type="common">fruit fly</name>
    <dbReference type="NCBI Taxonomy" id="103775"/>
    <lineage>
        <taxon>Eukaryota</taxon>
        <taxon>Metazoa</taxon>
        <taxon>Ecdysozoa</taxon>
        <taxon>Arthropoda</taxon>
        <taxon>Hexapoda</taxon>
        <taxon>Insecta</taxon>
        <taxon>Pterygota</taxon>
        <taxon>Neoptera</taxon>
        <taxon>Endopterygota</taxon>
        <taxon>Diptera</taxon>
        <taxon>Brachycera</taxon>
        <taxon>Muscomorpha</taxon>
        <taxon>Ephydroidea</taxon>
        <taxon>Drosophilidae</taxon>
        <taxon>Drosophila</taxon>
        <taxon>Sophophora</taxon>
    </lineage>
</organism>
<dbReference type="AlphaFoldDB" id="A0A9P9YD14"/>
<evidence type="ECO:0000313" key="2">
    <source>
        <dbReference type="Proteomes" id="UP001059596"/>
    </source>
</evidence>
<protein>
    <submittedName>
        <fullName evidence="1">Uncharacterized protein</fullName>
    </submittedName>
</protein>
<dbReference type="EMBL" id="JAMKOV010000072">
    <property type="protein sequence ID" value="KAI8034470.1"/>
    <property type="molecule type" value="Genomic_DNA"/>
</dbReference>